<reference evidence="3" key="1">
    <citation type="submission" date="2022-11" db="UniProtKB">
        <authorList>
            <consortium name="WormBaseParasite"/>
        </authorList>
    </citation>
    <scope>IDENTIFICATION</scope>
</reference>
<feature type="compositionally biased region" description="Low complexity" evidence="1">
    <location>
        <begin position="91"/>
        <end position="109"/>
    </location>
</feature>
<dbReference type="Proteomes" id="UP000887563">
    <property type="component" value="Unplaced"/>
</dbReference>
<sequence>MSIILDPYISPKEKNRLSGFNEEENENLVSLQENEKEVDQKISSTDSAVTTSTISPITNLKIIENKKENILNLNEISNKEESSRRKEKKGTTTTITSSSSSSRESSSSSRHTEPKRKPEDGKKKEGKSFGIFLNLNLGKDNCLFLISVWSVYFNFGKP</sequence>
<name>A0A914LS70_MELIC</name>
<dbReference type="AlphaFoldDB" id="A0A914LS70"/>
<evidence type="ECO:0000256" key="1">
    <source>
        <dbReference type="SAM" id="MobiDB-lite"/>
    </source>
</evidence>
<feature type="compositionally biased region" description="Basic and acidic residues" evidence="1">
    <location>
        <begin position="110"/>
        <end position="126"/>
    </location>
</feature>
<accession>A0A914LS70</accession>
<evidence type="ECO:0000313" key="3">
    <source>
        <dbReference type="WBParaSite" id="Minc3s00754g16908"/>
    </source>
</evidence>
<dbReference type="WBParaSite" id="Minc3s00754g16908">
    <property type="protein sequence ID" value="Minc3s00754g16908"/>
    <property type="gene ID" value="Minc3s00754g16908"/>
</dbReference>
<organism evidence="2 3">
    <name type="scientific">Meloidogyne incognita</name>
    <name type="common">Southern root-knot nematode worm</name>
    <name type="synonym">Oxyuris incognita</name>
    <dbReference type="NCBI Taxonomy" id="6306"/>
    <lineage>
        <taxon>Eukaryota</taxon>
        <taxon>Metazoa</taxon>
        <taxon>Ecdysozoa</taxon>
        <taxon>Nematoda</taxon>
        <taxon>Chromadorea</taxon>
        <taxon>Rhabditida</taxon>
        <taxon>Tylenchina</taxon>
        <taxon>Tylenchomorpha</taxon>
        <taxon>Tylenchoidea</taxon>
        <taxon>Meloidogynidae</taxon>
        <taxon>Meloidogyninae</taxon>
        <taxon>Meloidogyne</taxon>
        <taxon>Meloidogyne incognita group</taxon>
    </lineage>
</organism>
<feature type="region of interest" description="Disordered" evidence="1">
    <location>
        <begin position="75"/>
        <end position="126"/>
    </location>
</feature>
<proteinExistence type="predicted"/>
<keyword evidence="2" id="KW-1185">Reference proteome</keyword>
<protein>
    <submittedName>
        <fullName evidence="3">Uncharacterized protein</fullName>
    </submittedName>
</protein>
<evidence type="ECO:0000313" key="2">
    <source>
        <dbReference type="Proteomes" id="UP000887563"/>
    </source>
</evidence>